<organism evidence="1 2">
    <name type="scientific">Alienimonas chondri</name>
    <dbReference type="NCBI Taxonomy" id="2681879"/>
    <lineage>
        <taxon>Bacteria</taxon>
        <taxon>Pseudomonadati</taxon>
        <taxon>Planctomycetota</taxon>
        <taxon>Planctomycetia</taxon>
        <taxon>Planctomycetales</taxon>
        <taxon>Planctomycetaceae</taxon>
        <taxon>Alienimonas</taxon>
    </lineage>
</organism>
<dbReference type="Proteomes" id="UP000609651">
    <property type="component" value="Unassembled WGS sequence"/>
</dbReference>
<keyword evidence="2" id="KW-1185">Reference proteome</keyword>
<reference evidence="1 2" key="1">
    <citation type="journal article" date="2020" name="Syst. Appl. Microbiol.">
        <title>Alienimonas chondri sp. nov., a novel planctomycete isolated from the biofilm of the red alga Chondrus crispus.</title>
        <authorList>
            <person name="Vitorino I."/>
            <person name="Albuquerque L."/>
            <person name="Wiegand S."/>
            <person name="Kallscheuer N."/>
            <person name="da Costa M.S."/>
            <person name="Lobo-da-Cunha A."/>
            <person name="Jogler C."/>
            <person name="Lage O.M."/>
        </authorList>
    </citation>
    <scope>NUCLEOTIDE SEQUENCE [LARGE SCALE GENOMIC DNA]</scope>
    <source>
        <strain evidence="1 2">LzC2</strain>
    </source>
</reference>
<proteinExistence type="predicted"/>
<name>A0ABX1VBZ4_9PLAN</name>
<evidence type="ECO:0000313" key="1">
    <source>
        <dbReference type="EMBL" id="NNJ24951.1"/>
    </source>
</evidence>
<sequence length="141" mass="15184">MSTPAIASAQSGDFKGTVAIDGFDRRLLDKLRPKCNLPGGYTPIGFSLYRGGTAGGAPPRWQVRVVCVDASIAGVLPVTVRAYADGEEEIPAFSFATDLTLEDVLEHAKRFNLFAFDRHMIGGKPVRIVEEVASVATDEEE</sequence>
<protein>
    <submittedName>
        <fullName evidence="1">Uncharacterized protein</fullName>
    </submittedName>
</protein>
<dbReference type="EMBL" id="WTPX01000021">
    <property type="protein sequence ID" value="NNJ24951.1"/>
    <property type="molecule type" value="Genomic_DNA"/>
</dbReference>
<dbReference type="RefSeq" id="WP_171184444.1">
    <property type="nucleotide sequence ID" value="NZ_WTPX01000021.1"/>
</dbReference>
<gene>
    <name evidence="1" type="ORF">LzC2_10130</name>
</gene>
<comment type="caution">
    <text evidence="1">The sequence shown here is derived from an EMBL/GenBank/DDBJ whole genome shotgun (WGS) entry which is preliminary data.</text>
</comment>
<evidence type="ECO:0000313" key="2">
    <source>
        <dbReference type="Proteomes" id="UP000609651"/>
    </source>
</evidence>
<accession>A0ABX1VBZ4</accession>